<dbReference type="AlphaFoldDB" id="A0A7W8JZJ7"/>
<accession>A0A7W8JZJ7</accession>
<name>A0A7W8JZJ7_9DEIO</name>
<comment type="caution">
    <text evidence="1">The sequence shown here is derived from an EMBL/GenBank/DDBJ whole genome shotgun (WGS) entry which is preliminary data.</text>
</comment>
<dbReference type="EMBL" id="JACHFL010000027">
    <property type="protein sequence ID" value="MBB5366102.1"/>
    <property type="molecule type" value="Genomic_DNA"/>
</dbReference>
<evidence type="ECO:0000313" key="2">
    <source>
        <dbReference type="Proteomes" id="UP000552709"/>
    </source>
</evidence>
<protein>
    <submittedName>
        <fullName evidence="1">Uncharacterized protein</fullName>
    </submittedName>
</protein>
<organism evidence="1 2">
    <name type="scientific">Deinococcus humi</name>
    <dbReference type="NCBI Taxonomy" id="662880"/>
    <lineage>
        <taxon>Bacteria</taxon>
        <taxon>Thermotogati</taxon>
        <taxon>Deinococcota</taxon>
        <taxon>Deinococci</taxon>
        <taxon>Deinococcales</taxon>
        <taxon>Deinococcaceae</taxon>
        <taxon>Deinococcus</taxon>
    </lineage>
</organism>
<reference evidence="1 2" key="1">
    <citation type="submission" date="2020-08" db="EMBL/GenBank/DDBJ databases">
        <title>Genomic Encyclopedia of Type Strains, Phase IV (KMG-IV): sequencing the most valuable type-strain genomes for metagenomic binning, comparative biology and taxonomic classification.</title>
        <authorList>
            <person name="Goeker M."/>
        </authorList>
    </citation>
    <scope>NUCLEOTIDE SEQUENCE [LARGE SCALE GENOMIC DNA]</scope>
    <source>
        <strain evidence="1 2">DSM 27939</strain>
    </source>
</reference>
<evidence type="ECO:0000313" key="1">
    <source>
        <dbReference type="EMBL" id="MBB5366102.1"/>
    </source>
</evidence>
<dbReference type="Proteomes" id="UP000552709">
    <property type="component" value="Unassembled WGS sequence"/>
</dbReference>
<gene>
    <name evidence="1" type="ORF">HNQ08_005228</name>
</gene>
<proteinExistence type="predicted"/>
<keyword evidence="2" id="KW-1185">Reference proteome</keyword>
<sequence>MDRHTRQIVRCFFLGPRDTLGTYGLWRSLGTAYLDAATCHTERLAADKGVVFGKLHRIAGPQHLERFN</sequence>